<dbReference type="InterPro" id="IPR046349">
    <property type="entry name" value="C1-like_sf"/>
</dbReference>
<dbReference type="PROSITE" id="PS00478">
    <property type="entry name" value="LIM_DOMAIN_1"/>
    <property type="match status" value="1"/>
</dbReference>
<dbReference type="Gene3D" id="2.10.110.10">
    <property type="entry name" value="Cysteine Rich Protein"/>
    <property type="match status" value="2"/>
</dbReference>
<evidence type="ECO:0000256" key="4">
    <source>
        <dbReference type="PROSITE-ProRule" id="PRU00125"/>
    </source>
</evidence>
<keyword evidence="1" id="KW-0343">GTPase activation</keyword>
<feature type="domain" description="LIM zinc-binding" evidence="7">
    <location>
        <begin position="66"/>
        <end position="125"/>
    </location>
</feature>
<proteinExistence type="predicted"/>
<dbReference type="SUPFAM" id="SSF48350">
    <property type="entry name" value="GTPase activation domain, GAP"/>
    <property type="match status" value="1"/>
</dbReference>
<dbReference type="SMART" id="SM00132">
    <property type="entry name" value="LIM"/>
    <property type="match status" value="2"/>
</dbReference>
<dbReference type="GO" id="GO:0005096">
    <property type="term" value="F:GTPase activator activity"/>
    <property type="evidence" value="ECO:0007669"/>
    <property type="project" value="UniProtKB-KW"/>
</dbReference>
<dbReference type="CDD" id="cd00159">
    <property type="entry name" value="RhoGAP"/>
    <property type="match status" value="1"/>
</dbReference>
<dbReference type="PROSITE" id="PS50238">
    <property type="entry name" value="RHOGAP"/>
    <property type="match status" value="1"/>
</dbReference>
<evidence type="ECO:0000313" key="10">
    <source>
        <dbReference type="EMBL" id="ORY92194.1"/>
    </source>
</evidence>
<dbReference type="Gene3D" id="1.10.555.10">
    <property type="entry name" value="Rho GTPase activation protein"/>
    <property type="match status" value="1"/>
</dbReference>
<dbReference type="CDD" id="cd20824">
    <property type="entry name" value="C1_SpBZZ1-like"/>
    <property type="match status" value="1"/>
</dbReference>
<feature type="region of interest" description="Disordered" evidence="6">
    <location>
        <begin position="125"/>
        <end position="172"/>
    </location>
</feature>
<dbReference type="CDD" id="cd08368">
    <property type="entry name" value="LIM"/>
    <property type="match status" value="1"/>
</dbReference>
<evidence type="ECO:0000259" key="8">
    <source>
        <dbReference type="PROSITE" id="PS50081"/>
    </source>
</evidence>
<keyword evidence="3 4" id="KW-0862">Zinc</keyword>
<evidence type="ECO:0000256" key="3">
    <source>
        <dbReference type="ARBA" id="ARBA00022833"/>
    </source>
</evidence>
<dbReference type="STRING" id="13706.A0A1X2H322"/>
<gene>
    <name evidence="10" type="ORF">BCR43DRAFT_463302</name>
</gene>
<evidence type="ECO:0000259" key="9">
    <source>
        <dbReference type="PROSITE" id="PS50238"/>
    </source>
</evidence>
<comment type="caution">
    <text evidence="10">The sequence shown here is derived from an EMBL/GenBank/DDBJ whole genome shotgun (WGS) entry which is preliminary data.</text>
</comment>
<name>A0A1X2H322_SYNRA</name>
<dbReference type="SMART" id="SM00109">
    <property type="entry name" value="C1"/>
    <property type="match status" value="1"/>
</dbReference>
<evidence type="ECO:0008006" key="12">
    <source>
        <dbReference type="Google" id="ProtNLM"/>
    </source>
</evidence>
<evidence type="ECO:0000259" key="7">
    <source>
        <dbReference type="PROSITE" id="PS50023"/>
    </source>
</evidence>
<feature type="region of interest" description="Disordered" evidence="6">
    <location>
        <begin position="198"/>
        <end position="217"/>
    </location>
</feature>
<keyword evidence="11" id="KW-1185">Reference proteome</keyword>
<dbReference type="PROSITE" id="PS50081">
    <property type="entry name" value="ZF_DAG_PE_2"/>
    <property type="match status" value="1"/>
</dbReference>
<evidence type="ECO:0000256" key="1">
    <source>
        <dbReference type="ARBA" id="ARBA00022468"/>
    </source>
</evidence>
<dbReference type="PANTHER" id="PTHR46075:SF2">
    <property type="entry name" value="RHO GTPASE ACTIVATING PROTEIN AT 5A, ISOFORM A"/>
    <property type="match status" value="1"/>
</dbReference>
<dbReference type="SMART" id="SM00324">
    <property type="entry name" value="RhoGAP"/>
    <property type="match status" value="1"/>
</dbReference>
<dbReference type="InterPro" id="IPR008936">
    <property type="entry name" value="Rho_GTPase_activation_prot"/>
</dbReference>
<dbReference type="PANTHER" id="PTHR46075">
    <property type="entry name" value="CHIMERIN FAMILY MEMBER"/>
    <property type="match status" value="1"/>
</dbReference>
<keyword evidence="4" id="KW-0440">LIM domain</keyword>
<evidence type="ECO:0000313" key="11">
    <source>
        <dbReference type="Proteomes" id="UP000242180"/>
    </source>
</evidence>
<dbReference type="Pfam" id="PF00412">
    <property type="entry name" value="LIM"/>
    <property type="match status" value="2"/>
</dbReference>
<dbReference type="OrthoDB" id="79452at2759"/>
<dbReference type="FunCoup" id="A0A1X2H322">
    <property type="interactions" value="333"/>
</dbReference>
<dbReference type="GO" id="GO:0046872">
    <property type="term" value="F:metal ion binding"/>
    <property type="evidence" value="ECO:0007669"/>
    <property type="project" value="UniProtKB-KW"/>
</dbReference>
<feature type="compositionally biased region" description="Polar residues" evidence="6">
    <location>
        <begin position="246"/>
        <end position="258"/>
    </location>
</feature>
<dbReference type="InterPro" id="IPR051854">
    <property type="entry name" value="Rho-type_GAP"/>
</dbReference>
<dbReference type="Proteomes" id="UP000242180">
    <property type="component" value="Unassembled WGS sequence"/>
</dbReference>
<dbReference type="PROSITE" id="PS00479">
    <property type="entry name" value="ZF_DAG_PE_1"/>
    <property type="match status" value="1"/>
</dbReference>
<dbReference type="AlphaFoldDB" id="A0A1X2H322"/>
<dbReference type="InParanoid" id="A0A1X2H322"/>
<dbReference type="InterPro" id="IPR013087">
    <property type="entry name" value="Znf_C2H2_type"/>
</dbReference>
<dbReference type="InterPro" id="IPR000198">
    <property type="entry name" value="RhoGAP_dom"/>
</dbReference>
<keyword evidence="2 4" id="KW-0479">Metal-binding</keyword>
<reference evidence="10 11" key="1">
    <citation type="submission" date="2016-07" db="EMBL/GenBank/DDBJ databases">
        <title>Pervasive Adenine N6-methylation of Active Genes in Fungi.</title>
        <authorList>
            <consortium name="DOE Joint Genome Institute"/>
            <person name="Mondo S.J."/>
            <person name="Dannebaum R.O."/>
            <person name="Kuo R.C."/>
            <person name="Labutti K."/>
            <person name="Haridas S."/>
            <person name="Kuo A."/>
            <person name="Salamov A."/>
            <person name="Ahrendt S.R."/>
            <person name="Lipzen A."/>
            <person name="Sullivan W."/>
            <person name="Andreopoulos W.B."/>
            <person name="Clum A."/>
            <person name="Lindquist E."/>
            <person name="Daum C."/>
            <person name="Ramamoorthy G.K."/>
            <person name="Gryganskyi A."/>
            <person name="Culley D."/>
            <person name="Magnuson J.K."/>
            <person name="James T.Y."/>
            <person name="O'Malley M.A."/>
            <person name="Stajich J.E."/>
            <person name="Spatafora J.W."/>
            <person name="Visel A."/>
            <person name="Grigoriev I.V."/>
        </authorList>
    </citation>
    <scope>NUCLEOTIDE SEQUENCE [LARGE SCALE GENOMIC DNA]</scope>
    <source>
        <strain evidence="10 11">NRRL 2496</strain>
    </source>
</reference>
<feature type="domain" description="Phorbol-ester/DAG-type" evidence="8">
    <location>
        <begin position="631"/>
        <end position="679"/>
    </location>
</feature>
<dbReference type="Gene3D" id="3.30.60.20">
    <property type="match status" value="1"/>
</dbReference>
<dbReference type="Pfam" id="PF00130">
    <property type="entry name" value="C1_1"/>
    <property type="match status" value="1"/>
</dbReference>
<dbReference type="OMA" id="RYAKTKR"/>
<accession>A0A1X2H322</accession>
<dbReference type="SUPFAM" id="SSF57889">
    <property type="entry name" value="Cysteine-rich domain"/>
    <property type="match status" value="1"/>
</dbReference>
<feature type="domain" description="Rho-GAP" evidence="9">
    <location>
        <begin position="703"/>
        <end position="891"/>
    </location>
</feature>
<dbReference type="GO" id="GO:0007165">
    <property type="term" value="P:signal transduction"/>
    <property type="evidence" value="ECO:0007669"/>
    <property type="project" value="InterPro"/>
</dbReference>
<dbReference type="InterPro" id="IPR001781">
    <property type="entry name" value="Znf_LIM"/>
</dbReference>
<keyword evidence="5" id="KW-0175">Coiled coil</keyword>
<protein>
    <recommendedName>
        <fullName evidence="12">RhoGAP-domain-containing protein</fullName>
    </recommendedName>
</protein>
<evidence type="ECO:0000256" key="2">
    <source>
        <dbReference type="ARBA" id="ARBA00022723"/>
    </source>
</evidence>
<feature type="region of interest" description="Disordered" evidence="6">
    <location>
        <begin position="225"/>
        <end position="276"/>
    </location>
</feature>
<dbReference type="Pfam" id="PF00620">
    <property type="entry name" value="RhoGAP"/>
    <property type="match status" value="1"/>
</dbReference>
<dbReference type="PROSITE" id="PS00028">
    <property type="entry name" value="ZINC_FINGER_C2H2_1"/>
    <property type="match status" value="1"/>
</dbReference>
<dbReference type="InterPro" id="IPR002219">
    <property type="entry name" value="PKC_DAG/PE"/>
</dbReference>
<evidence type="ECO:0000256" key="6">
    <source>
        <dbReference type="SAM" id="MobiDB-lite"/>
    </source>
</evidence>
<dbReference type="PROSITE" id="PS50023">
    <property type="entry name" value="LIM_DOMAIN_2"/>
    <property type="match status" value="1"/>
</dbReference>
<dbReference type="EMBL" id="MCGN01000010">
    <property type="protein sequence ID" value="ORY92194.1"/>
    <property type="molecule type" value="Genomic_DNA"/>
</dbReference>
<evidence type="ECO:0000256" key="5">
    <source>
        <dbReference type="SAM" id="Coils"/>
    </source>
</evidence>
<feature type="compositionally biased region" description="Low complexity" evidence="6">
    <location>
        <begin position="259"/>
        <end position="274"/>
    </location>
</feature>
<feature type="coiled-coil region" evidence="5">
    <location>
        <begin position="370"/>
        <end position="397"/>
    </location>
</feature>
<sequence>MALEDTQGPPCAGCNIFIDEGSVIAFGDCIFHLDCFRCAKCMRPANCESNLLLLTDGRPVCEDCTYSCAVCGDLIQDEAIMTGHDAFHAECFQCVACHKRIQDLIFTQTSKGIYCTPCHDARRAHRQKRRDEKRRQQEQQLSSLVEKTLPSVPSTFPMPPTPTPQHTQLRQEKLHSRPYMSNRYSSRLFDPQMVTNYVEQESQKEPHLPPSPRPLVTQRSFSLDDMEKSQNKNTNSPKERAVQPVMSRSESLLTTARANNSSSNDSKSNNSSNSSRRDLDFAHKRLSSIVDDSLSECLPEINFSFFENDSVELVNLTKSLGANLALDTETSNSKENLRDTILQEAAEAVKKSALSTRAIIGATEDLSSSLRTKDDNYKKLKNASQRALDEFTRAKEEFIKETALRQEQELLVQELKHQLLLIQQAVTQDPDQFVTRAKQELERLANARARLERTCMDLRIYRDTLSDQIQQRFEGALTTELQSLLKDRDALRAETSELAKSRDDIVNEMVILNTKNAELSSMNNDLSRRVTEREREAAAVMAVLPTRQSSESTTTLAKVTSRDSFQGTVEPKVFKIKKKGLGKLMMPHPSSVTTLVNGAFRTSPVSATASGLTGSTMSVAASRSPSGNALGHAFQPMSFLRPVRCDACTEKIWGRSELRCQGCGYTTHAKCLSKVSQNCFTTASNMDLLGHYGEPQHDSLFGTDLTERAAIENRSVPLIVQQCIAAVEARGMDLEGIYRKSGGAAQMRAIQRSYETQAPLDLLGDDINDICAITSVLKHYFRQLPDPLLTFALYDTFLDVARLEPGQSKIQAFTHVLSQLPSANYDTLRLLLQHLNRIRLQSSENLMTTKNLAMVFAPTLMRDRDTSRELVDMSYKNAVLEFMINQVDALFPPKSP</sequence>
<organism evidence="10 11">
    <name type="scientific">Syncephalastrum racemosum</name>
    <name type="common">Filamentous fungus</name>
    <dbReference type="NCBI Taxonomy" id="13706"/>
    <lineage>
        <taxon>Eukaryota</taxon>
        <taxon>Fungi</taxon>
        <taxon>Fungi incertae sedis</taxon>
        <taxon>Mucoromycota</taxon>
        <taxon>Mucoromycotina</taxon>
        <taxon>Mucoromycetes</taxon>
        <taxon>Mucorales</taxon>
        <taxon>Syncephalastraceae</taxon>
        <taxon>Syncephalastrum</taxon>
    </lineage>
</organism>